<comment type="caution">
    <text evidence="1">The sequence shown here is derived from an EMBL/GenBank/DDBJ whole genome shotgun (WGS) entry which is preliminary data.</text>
</comment>
<keyword evidence="2" id="KW-1185">Reference proteome</keyword>
<evidence type="ECO:0000313" key="2">
    <source>
        <dbReference type="Proteomes" id="UP000574067"/>
    </source>
</evidence>
<sequence length="110" mass="12207">MNKLPLDVTKSLYDSDGYRHTLVTATPVQIVTLLEGFYWLWDRVTGRCLLEGMSHARLSNHIPPGDDAQARRNPVAETRAFLTAQSVIRNAASGRRDIDDTPAGPHDVAH</sequence>
<dbReference type="RefSeq" id="WP_169158824.1">
    <property type="nucleotide sequence ID" value="NZ_JABBFW010000001.1"/>
</dbReference>
<protein>
    <submittedName>
        <fullName evidence="1">Uncharacterized protein</fullName>
    </submittedName>
</protein>
<dbReference type="Proteomes" id="UP000574067">
    <property type="component" value="Unassembled WGS sequence"/>
</dbReference>
<proteinExistence type="predicted"/>
<dbReference type="EMBL" id="JABBFW010000001">
    <property type="protein sequence ID" value="NML13952.1"/>
    <property type="molecule type" value="Genomic_DNA"/>
</dbReference>
<reference evidence="1 2" key="1">
    <citation type="submission" date="2020-04" db="EMBL/GenBank/DDBJ databases">
        <title>Azohydromonas sp. isolated from soil.</title>
        <authorList>
            <person name="Dahal R.H."/>
        </authorList>
    </citation>
    <scope>NUCLEOTIDE SEQUENCE [LARGE SCALE GENOMIC DNA]</scope>
    <source>
        <strain evidence="1 2">G-1-1-14</strain>
    </source>
</reference>
<accession>A0A848F3I1</accession>
<dbReference type="AlphaFoldDB" id="A0A848F3I1"/>
<name>A0A848F3I1_9BURK</name>
<evidence type="ECO:0000313" key="1">
    <source>
        <dbReference type="EMBL" id="NML13952.1"/>
    </source>
</evidence>
<gene>
    <name evidence="1" type="ORF">HHL10_03015</name>
</gene>
<organism evidence="1 2">
    <name type="scientific">Azohydromonas caseinilytica</name>
    <dbReference type="NCBI Taxonomy" id="2728836"/>
    <lineage>
        <taxon>Bacteria</taxon>
        <taxon>Pseudomonadati</taxon>
        <taxon>Pseudomonadota</taxon>
        <taxon>Betaproteobacteria</taxon>
        <taxon>Burkholderiales</taxon>
        <taxon>Sphaerotilaceae</taxon>
        <taxon>Azohydromonas</taxon>
    </lineage>
</organism>